<reference evidence="1" key="1">
    <citation type="submission" date="2022-01" db="UniProtKB">
        <authorList>
            <consortium name="EnsemblMetazoa"/>
        </authorList>
    </citation>
    <scope>IDENTIFICATION</scope>
</reference>
<organism evidence="1 2">
    <name type="scientific">Cimex lectularius</name>
    <name type="common">Bed bug</name>
    <name type="synonym">Acanthia lectularia</name>
    <dbReference type="NCBI Taxonomy" id="79782"/>
    <lineage>
        <taxon>Eukaryota</taxon>
        <taxon>Metazoa</taxon>
        <taxon>Ecdysozoa</taxon>
        <taxon>Arthropoda</taxon>
        <taxon>Hexapoda</taxon>
        <taxon>Insecta</taxon>
        <taxon>Pterygota</taxon>
        <taxon>Neoptera</taxon>
        <taxon>Paraneoptera</taxon>
        <taxon>Hemiptera</taxon>
        <taxon>Heteroptera</taxon>
        <taxon>Panheteroptera</taxon>
        <taxon>Cimicomorpha</taxon>
        <taxon>Cimicidae</taxon>
        <taxon>Cimex</taxon>
    </lineage>
</organism>
<accession>A0A8I6SKR5</accession>
<dbReference type="OrthoDB" id="8196075at2759"/>
<protein>
    <submittedName>
        <fullName evidence="1">Uncharacterized protein</fullName>
    </submittedName>
</protein>
<name>A0A8I6SKR5_CIMLE</name>
<keyword evidence="2" id="KW-1185">Reference proteome</keyword>
<dbReference type="EnsemblMetazoa" id="XM_024229245.1">
    <property type="protein sequence ID" value="XP_024085013.1"/>
    <property type="gene ID" value="LOC106661003"/>
</dbReference>
<evidence type="ECO:0000313" key="1">
    <source>
        <dbReference type="EnsemblMetazoa" id="XP_024085013.1"/>
    </source>
</evidence>
<sequence length="457" mass="50341">MSCNCPISKSRVIFWFSGTPDPVPAGAPGIVGADREGGRVFSTFPDVSGVLGKPIPTPASVEETSRPGELDNLNGTLVRLVKIPVNVGDAKAAESAMALLIALFFLFQSTKAQQISGNSISDFVGQLTNLFNQNGGLGSVLQQGPDGGFGLYPATQKPFPQRYPYPNDRPYPVAPPYAPYPRPPPGPQGQSLFSALASIARYDDLRCVPRLLCEVTSGSKPGQIGSQQSTAPLTTKDSLLALLTVVDFIDNSPLLVFGRAALLGYSSRGNSRACLTAYPTCPRDPDALVDYLNNHHGGFFRYFSWNNGETNNLNHRPPNYGQYQYPYRPPYYQRYAGKYTAAKDHFQERILVRPPPFNSYDQREHDKLVFPTRGVKQLHFPQQSDSYTASYKPVRTNGYLNPNYGSVTPVPFFPDRTGTGKLLLDNQGVHYAPPQNLINFRDQRSVKFPGFMNFPKT</sequence>
<dbReference type="GeneID" id="106661003"/>
<dbReference type="Proteomes" id="UP000494040">
    <property type="component" value="Unassembled WGS sequence"/>
</dbReference>
<dbReference type="RefSeq" id="XP_024085013.1">
    <property type="nucleotide sequence ID" value="XM_024229245.1"/>
</dbReference>
<dbReference type="AlphaFoldDB" id="A0A8I6SKR5"/>
<proteinExistence type="predicted"/>
<evidence type="ECO:0000313" key="2">
    <source>
        <dbReference type="Proteomes" id="UP000494040"/>
    </source>
</evidence>